<proteinExistence type="predicted"/>
<dbReference type="PROSITE" id="PS51257">
    <property type="entry name" value="PROKAR_LIPOPROTEIN"/>
    <property type="match status" value="1"/>
</dbReference>
<reference evidence="1 2" key="1">
    <citation type="submission" date="2019-02" db="EMBL/GenBank/DDBJ databases">
        <authorList>
            <person name="Goldberg S.R."/>
            <person name="Haltli B.A."/>
            <person name="Correa H."/>
            <person name="Russell K.G."/>
        </authorList>
    </citation>
    <scope>NUCLEOTIDE SEQUENCE [LARGE SCALE GENOMIC DNA]</scope>
    <source>
        <strain evidence="1 2">JCM 16186</strain>
    </source>
</reference>
<evidence type="ECO:0000313" key="2">
    <source>
        <dbReference type="Proteomes" id="UP000798808"/>
    </source>
</evidence>
<evidence type="ECO:0008006" key="3">
    <source>
        <dbReference type="Google" id="ProtNLM"/>
    </source>
</evidence>
<evidence type="ECO:0000313" key="1">
    <source>
        <dbReference type="EMBL" id="MTI28253.1"/>
    </source>
</evidence>
<organism evidence="1 2">
    <name type="scientific">Fulvivirga kasyanovii</name>
    <dbReference type="NCBI Taxonomy" id="396812"/>
    <lineage>
        <taxon>Bacteria</taxon>
        <taxon>Pseudomonadati</taxon>
        <taxon>Bacteroidota</taxon>
        <taxon>Cytophagia</taxon>
        <taxon>Cytophagales</taxon>
        <taxon>Fulvivirgaceae</taxon>
        <taxon>Fulvivirga</taxon>
    </lineage>
</organism>
<name>A0ABW9RVL8_9BACT</name>
<comment type="caution">
    <text evidence="1">The sequence shown here is derived from an EMBL/GenBank/DDBJ whole genome shotgun (WGS) entry which is preliminary data.</text>
</comment>
<dbReference type="Proteomes" id="UP000798808">
    <property type="component" value="Unassembled WGS sequence"/>
</dbReference>
<protein>
    <recommendedName>
        <fullName evidence="3">DUF885 family protein</fullName>
    </recommendedName>
</protein>
<sequence>MVYKHTTIILLIITVAALCGCGEQEYDMQDMDKWLQASKKHWSPAIKTPQLSEDNPHKSLIAELYDRYNGVERNYVHEPQEAQILLYEGDWKTKALYHEQHFFSNLQGEVKRDLAQIYESIKAGEISAVESLNITWKPHEGSPKEAIQKNVGYMNDRANFLVYAILLQEIQQLPVNITKEKTPSMIASMKYEIHTKVLKALFPQYESQIKSGYHSQFVALAKDRFLEYIYRLSFPV</sequence>
<dbReference type="EMBL" id="SMLW01000658">
    <property type="protein sequence ID" value="MTI28253.1"/>
    <property type="molecule type" value="Genomic_DNA"/>
</dbReference>
<accession>A0ABW9RVL8</accession>
<gene>
    <name evidence="1" type="ORF">E1163_25075</name>
</gene>
<keyword evidence="2" id="KW-1185">Reference proteome</keyword>
<dbReference type="RefSeq" id="WP_155175606.1">
    <property type="nucleotide sequence ID" value="NZ_BAAAFL010000012.1"/>
</dbReference>